<proteinExistence type="predicted"/>
<keyword evidence="2" id="KW-1185">Reference proteome</keyword>
<dbReference type="RefSeq" id="WP_379861526.1">
    <property type="nucleotide sequence ID" value="NZ_JBHMFC010000074.1"/>
</dbReference>
<dbReference type="CDD" id="cd00229">
    <property type="entry name" value="SGNH_hydrolase"/>
    <property type="match status" value="1"/>
</dbReference>
<dbReference type="InterPro" id="IPR036514">
    <property type="entry name" value="SGNH_hydro_sf"/>
</dbReference>
<name>A0ABV5FCX6_9FLAO</name>
<reference evidence="1 2" key="1">
    <citation type="submission" date="2024-09" db="EMBL/GenBank/DDBJ databases">
        <authorList>
            <person name="Sun Q."/>
            <person name="Mori K."/>
        </authorList>
    </citation>
    <scope>NUCLEOTIDE SEQUENCE [LARGE SCALE GENOMIC DNA]</scope>
    <source>
        <strain evidence="1 2">CECT 8622</strain>
    </source>
</reference>
<comment type="caution">
    <text evidence="1">The sequence shown here is derived from an EMBL/GenBank/DDBJ whole genome shotgun (WGS) entry which is preliminary data.</text>
</comment>
<evidence type="ECO:0000313" key="1">
    <source>
        <dbReference type="EMBL" id="MFB9057301.1"/>
    </source>
</evidence>
<keyword evidence="1" id="KW-0378">Hydrolase</keyword>
<dbReference type="EMBL" id="JBHMFC010000074">
    <property type="protein sequence ID" value="MFB9057301.1"/>
    <property type="molecule type" value="Genomic_DNA"/>
</dbReference>
<dbReference type="Gene3D" id="3.40.50.1110">
    <property type="entry name" value="SGNH hydrolase"/>
    <property type="match status" value="1"/>
</dbReference>
<dbReference type="Proteomes" id="UP001589585">
    <property type="component" value="Unassembled WGS sequence"/>
</dbReference>
<accession>A0ABV5FCX6</accession>
<dbReference type="SUPFAM" id="SSF52266">
    <property type="entry name" value="SGNH hydrolase"/>
    <property type="match status" value="1"/>
</dbReference>
<dbReference type="GO" id="GO:0016787">
    <property type="term" value="F:hydrolase activity"/>
    <property type="evidence" value="ECO:0007669"/>
    <property type="project" value="UniProtKB-KW"/>
</dbReference>
<sequence length="266" mass="29645">MKRKTFVKLIGTGVLGVGLHPWAYAFQKTKGTNHMVCKNAWDALCGNIAAVYKTDAFHYIEPVVGKPHVLIYGDSISIMYSSTVRECLKSKANVIRLFKNGGASQDFIAHMDKMQEAMFQPTLEAGWDFKWDIIHFNIGLHDLKYLKGKNLNKSGKQVASISDYKTNLHNICKYLKTTWPDAKLIFATTTPVPEHAKGRFVGDSIKFNAAALDVLSKYPDIAINDLYAFTKPNVEHWAQGPGDVHYNALGSSEQGKKVAQAISQHL</sequence>
<evidence type="ECO:0000313" key="2">
    <source>
        <dbReference type="Proteomes" id="UP001589585"/>
    </source>
</evidence>
<protein>
    <submittedName>
        <fullName evidence="1">SGNH/GDSL hydrolase family protein</fullName>
    </submittedName>
</protein>
<organism evidence="1 2">
    <name type="scientific">Mariniflexile ostreae</name>
    <dbReference type="NCBI Taxonomy" id="1520892"/>
    <lineage>
        <taxon>Bacteria</taxon>
        <taxon>Pseudomonadati</taxon>
        <taxon>Bacteroidota</taxon>
        <taxon>Flavobacteriia</taxon>
        <taxon>Flavobacteriales</taxon>
        <taxon>Flavobacteriaceae</taxon>
        <taxon>Mariniflexile</taxon>
    </lineage>
</organism>
<gene>
    <name evidence="1" type="ORF">ACFFU9_11185</name>
</gene>